<accession>A0AAP0JXU7</accession>
<dbReference type="AlphaFoldDB" id="A0AAP0JXU7"/>
<keyword evidence="2" id="KW-1185">Reference proteome</keyword>
<dbReference type="PANTHER" id="PTHR34808">
    <property type="entry name" value="EXPRESSED PROTEIN"/>
    <property type="match status" value="1"/>
</dbReference>
<reference evidence="1 2" key="1">
    <citation type="submission" date="2024-01" db="EMBL/GenBank/DDBJ databases">
        <title>Genome assemblies of Stephania.</title>
        <authorList>
            <person name="Yang L."/>
        </authorList>
    </citation>
    <scope>NUCLEOTIDE SEQUENCE [LARGE SCALE GENOMIC DNA]</scope>
    <source>
        <strain evidence="1">YNDBR</strain>
        <tissue evidence="1">Leaf</tissue>
    </source>
</reference>
<comment type="caution">
    <text evidence="1">The sequence shown here is derived from an EMBL/GenBank/DDBJ whole genome shotgun (WGS) entry which is preliminary data.</text>
</comment>
<organism evidence="1 2">
    <name type="scientific">Stephania yunnanensis</name>
    <dbReference type="NCBI Taxonomy" id="152371"/>
    <lineage>
        <taxon>Eukaryota</taxon>
        <taxon>Viridiplantae</taxon>
        <taxon>Streptophyta</taxon>
        <taxon>Embryophyta</taxon>
        <taxon>Tracheophyta</taxon>
        <taxon>Spermatophyta</taxon>
        <taxon>Magnoliopsida</taxon>
        <taxon>Ranunculales</taxon>
        <taxon>Menispermaceae</taxon>
        <taxon>Menispermoideae</taxon>
        <taxon>Cissampelideae</taxon>
        <taxon>Stephania</taxon>
    </lineage>
</organism>
<protein>
    <submittedName>
        <fullName evidence="1">Uncharacterized protein</fullName>
    </submittedName>
</protein>
<dbReference type="EMBL" id="JBBNAF010000005">
    <property type="protein sequence ID" value="KAK9142066.1"/>
    <property type="molecule type" value="Genomic_DNA"/>
</dbReference>
<gene>
    <name evidence="1" type="ORF">Syun_011466</name>
</gene>
<proteinExistence type="predicted"/>
<name>A0AAP0JXU7_9MAGN</name>
<sequence>MARICCSIETEPRTLNQGQFNHAREAAVDMVQKLESNNRRSNVTMGGLMRPVNSAKEMEEIMMDRQGIRQIEDLNDHHHKHDGYCDDKIISTSSRGNGNTNTGAVLDLVEGTAYDVCACTITIGSEDDQSPDDHIAKIREPLTAPF</sequence>
<evidence type="ECO:0000313" key="1">
    <source>
        <dbReference type="EMBL" id="KAK9142066.1"/>
    </source>
</evidence>
<dbReference type="PANTHER" id="PTHR34808:SF5">
    <property type="entry name" value="SMP DOMAIN-CONTAINING PROTEIN"/>
    <property type="match status" value="1"/>
</dbReference>
<dbReference type="Proteomes" id="UP001420932">
    <property type="component" value="Unassembled WGS sequence"/>
</dbReference>
<evidence type="ECO:0000313" key="2">
    <source>
        <dbReference type="Proteomes" id="UP001420932"/>
    </source>
</evidence>